<dbReference type="SMART" id="SM00354">
    <property type="entry name" value="HTH_LACI"/>
    <property type="match status" value="1"/>
</dbReference>
<dbReference type="Gene3D" id="1.10.260.40">
    <property type="entry name" value="lambda repressor-like DNA-binding domains"/>
    <property type="match status" value="1"/>
</dbReference>
<sequence length="299" mass="32232">MKPQTQEKVRLAIAELGYRPNLSARTMRTRRTQRIGVLLPAVSGFQAPALSGAIDIATAEGYALEVLSVEGDAHAAFERVLQIADSGQVDGVLALAPLPPETEHSYPGRAAIVASADYDENTRSMGAMADGAPIAELMDGLHRLGHRRFLHVTGDLTYASARNRREVFLGSVDRLHVGPPRVHTGIWSARSGQEAIMSLAEQDRPTAVIAGSDTIAAGVINGARERGWSVPEDLSVTGWDNQFLGAHLWPTLTTVKDDRRQLGRNAMSRLIAALREQPLPEEEALSTVIWRGSTGPAPD</sequence>
<dbReference type="InterPro" id="IPR010982">
    <property type="entry name" value="Lambda_DNA-bd_dom_sf"/>
</dbReference>
<keyword evidence="2" id="KW-0805">Transcription regulation</keyword>
<dbReference type="InterPro" id="IPR046335">
    <property type="entry name" value="LacI/GalR-like_sensor"/>
</dbReference>
<dbReference type="Pfam" id="PF13377">
    <property type="entry name" value="Peripla_BP_3"/>
    <property type="match status" value="1"/>
</dbReference>
<evidence type="ECO:0000256" key="4">
    <source>
        <dbReference type="ARBA" id="ARBA00023163"/>
    </source>
</evidence>
<accession>A0ABS4WY35</accession>
<evidence type="ECO:0000313" key="7">
    <source>
        <dbReference type="Proteomes" id="UP001519290"/>
    </source>
</evidence>
<dbReference type="PANTHER" id="PTHR30146:SF148">
    <property type="entry name" value="HTH-TYPE TRANSCRIPTIONAL REPRESSOR PURR-RELATED"/>
    <property type="match status" value="1"/>
</dbReference>
<protein>
    <submittedName>
        <fullName evidence="6">DNA-binding LacI/PurR family transcriptional regulator</fullName>
    </submittedName>
</protein>
<keyword evidence="4" id="KW-0804">Transcription</keyword>
<evidence type="ECO:0000256" key="2">
    <source>
        <dbReference type="ARBA" id="ARBA00023015"/>
    </source>
</evidence>
<keyword evidence="3 6" id="KW-0238">DNA-binding</keyword>
<evidence type="ECO:0000256" key="1">
    <source>
        <dbReference type="ARBA" id="ARBA00022491"/>
    </source>
</evidence>
<organism evidence="6 7">
    <name type="scientific">Brachybacterium sacelli</name>
    <dbReference type="NCBI Taxonomy" id="173364"/>
    <lineage>
        <taxon>Bacteria</taxon>
        <taxon>Bacillati</taxon>
        <taxon>Actinomycetota</taxon>
        <taxon>Actinomycetes</taxon>
        <taxon>Micrococcales</taxon>
        <taxon>Dermabacteraceae</taxon>
        <taxon>Brachybacterium</taxon>
    </lineage>
</organism>
<name>A0ABS4WY35_9MICO</name>
<feature type="domain" description="HTH lacI-type" evidence="5">
    <location>
        <begin position="1"/>
        <end position="29"/>
    </location>
</feature>
<dbReference type="InterPro" id="IPR000843">
    <property type="entry name" value="HTH_LacI"/>
</dbReference>
<dbReference type="GO" id="GO:0003677">
    <property type="term" value="F:DNA binding"/>
    <property type="evidence" value="ECO:0007669"/>
    <property type="project" value="UniProtKB-KW"/>
</dbReference>
<evidence type="ECO:0000313" key="6">
    <source>
        <dbReference type="EMBL" id="MBP2381063.1"/>
    </source>
</evidence>
<keyword evidence="1" id="KW-0678">Repressor</keyword>
<proteinExistence type="predicted"/>
<dbReference type="Gene3D" id="3.40.50.2300">
    <property type="match status" value="2"/>
</dbReference>
<evidence type="ECO:0000256" key="3">
    <source>
        <dbReference type="ARBA" id="ARBA00023125"/>
    </source>
</evidence>
<dbReference type="Proteomes" id="UP001519290">
    <property type="component" value="Unassembled WGS sequence"/>
</dbReference>
<dbReference type="SUPFAM" id="SSF53822">
    <property type="entry name" value="Periplasmic binding protein-like I"/>
    <property type="match status" value="1"/>
</dbReference>
<keyword evidence="7" id="KW-1185">Reference proteome</keyword>
<reference evidence="6 7" key="1">
    <citation type="submission" date="2021-03" db="EMBL/GenBank/DDBJ databases">
        <title>Sequencing the genomes of 1000 actinobacteria strains.</title>
        <authorList>
            <person name="Klenk H.-P."/>
        </authorList>
    </citation>
    <scope>NUCLEOTIDE SEQUENCE [LARGE SCALE GENOMIC DNA]</scope>
    <source>
        <strain evidence="6 7">DSM 14566</strain>
    </source>
</reference>
<evidence type="ECO:0000259" key="5">
    <source>
        <dbReference type="PROSITE" id="PS50932"/>
    </source>
</evidence>
<dbReference type="EMBL" id="JAGIOD010000001">
    <property type="protein sequence ID" value="MBP2381063.1"/>
    <property type="molecule type" value="Genomic_DNA"/>
</dbReference>
<gene>
    <name evidence="6" type="ORF">JOF43_001020</name>
</gene>
<dbReference type="InterPro" id="IPR028082">
    <property type="entry name" value="Peripla_BP_I"/>
</dbReference>
<comment type="caution">
    <text evidence="6">The sequence shown here is derived from an EMBL/GenBank/DDBJ whole genome shotgun (WGS) entry which is preliminary data.</text>
</comment>
<dbReference type="PANTHER" id="PTHR30146">
    <property type="entry name" value="LACI-RELATED TRANSCRIPTIONAL REPRESSOR"/>
    <property type="match status" value="1"/>
</dbReference>
<dbReference type="PROSITE" id="PS50932">
    <property type="entry name" value="HTH_LACI_2"/>
    <property type="match status" value="1"/>
</dbReference>